<protein>
    <recommendedName>
        <fullName evidence="3">Type II toxin-antitoxin system HicA family toxin</fullName>
    </recommendedName>
</protein>
<sequence>MRLTTLEKGEHHITIPAHNPLKTGMLSAILNDVAQHFNLTRDDLLSLLFE</sequence>
<dbReference type="EMBL" id="CP113517">
    <property type="protein sequence ID" value="WAR43563.1"/>
    <property type="molecule type" value="Genomic_DNA"/>
</dbReference>
<organism evidence="1 2">
    <name type="scientific">Methylomonas rapida</name>
    <dbReference type="NCBI Taxonomy" id="2963939"/>
    <lineage>
        <taxon>Bacteria</taxon>
        <taxon>Pseudomonadati</taxon>
        <taxon>Pseudomonadota</taxon>
        <taxon>Gammaproteobacteria</taxon>
        <taxon>Methylococcales</taxon>
        <taxon>Methylococcaceae</taxon>
        <taxon>Methylomonas</taxon>
    </lineage>
</organism>
<accession>A0ABY7GIA9</accession>
<evidence type="ECO:0000313" key="1">
    <source>
        <dbReference type="EMBL" id="WAR43563.1"/>
    </source>
</evidence>
<dbReference type="Proteomes" id="UP001162780">
    <property type="component" value="Chromosome"/>
</dbReference>
<evidence type="ECO:0000313" key="2">
    <source>
        <dbReference type="Proteomes" id="UP001162780"/>
    </source>
</evidence>
<reference evidence="1" key="1">
    <citation type="submission" date="2022-11" db="EMBL/GenBank/DDBJ databases">
        <title>Methylomonas rapida sp. nov., Carotenoid-Producing Obligate Methanotrophs with High Growth Characteristics and Biotechnological Potential.</title>
        <authorList>
            <person name="Tikhonova E.N."/>
            <person name="Suleimanov R.Z."/>
            <person name="Miroshnikov K."/>
            <person name="Oshkin I.Y."/>
            <person name="Belova S.E."/>
            <person name="Danilova O.V."/>
            <person name="Ashikhmin A."/>
            <person name="Konopkin A."/>
            <person name="But S.Y."/>
            <person name="Khmelenina V.N."/>
            <person name="Kuznetsov N."/>
            <person name="Pimenov N.V."/>
            <person name="Dedysh S.N."/>
        </authorList>
    </citation>
    <scope>NUCLEOTIDE SEQUENCE</scope>
    <source>
        <strain evidence="1">MP1</strain>
    </source>
</reference>
<evidence type="ECO:0008006" key="3">
    <source>
        <dbReference type="Google" id="ProtNLM"/>
    </source>
</evidence>
<dbReference type="RefSeq" id="WP_269021830.1">
    <property type="nucleotide sequence ID" value="NZ_CP113517.1"/>
</dbReference>
<name>A0ABY7GIA9_9GAMM</name>
<gene>
    <name evidence="1" type="ORF">NM686_014400</name>
</gene>
<keyword evidence="2" id="KW-1185">Reference proteome</keyword>
<proteinExistence type="predicted"/>